<protein>
    <submittedName>
        <fullName evidence="10">Cation:proton antiporter</fullName>
    </submittedName>
</protein>
<dbReference type="SUPFAM" id="SSF51735">
    <property type="entry name" value="NAD(P)-binding Rossmann-fold domains"/>
    <property type="match status" value="1"/>
</dbReference>
<comment type="subcellular location">
    <subcellularLocation>
        <location evidence="1">Membrane</location>
        <topology evidence="1">Multi-pass membrane protein</topology>
    </subcellularLocation>
</comment>
<dbReference type="InterPro" id="IPR003148">
    <property type="entry name" value="RCK_N"/>
</dbReference>
<keyword evidence="4 7" id="KW-0812">Transmembrane</keyword>
<evidence type="ECO:0000256" key="5">
    <source>
        <dbReference type="ARBA" id="ARBA00022989"/>
    </source>
</evidence>
<dbReference type="InterPro" id="IPR036291">
    <property type="entry name" value="NAD(P)-bd_dom_sf"/>
</dbReference>
<keyword evidence="3" id="KW-0813">Transport</keyword>
<dbReference type="Proteomes" id="UP001559025">
    <property type="component" value="Unassembled WGS sequence"/>
</dbReference>
<feature type="domain" description="RCK N-terminal" evidence="9">
    <location>
        <begin position="417"/>
        <end position="539"/>
    </location>
</feature>
<dbReference type="Gene3D" id="3.40.50.720">
    <property type="entry name" value="NAD(P)-binding Rossmann-like Domain"/>
    <property type="match status" value="1"/>
</dbReference>
<proteinExistence type="inferred from homology"/>
<evidence type="ECO:0000256" key="1">
    <source>
        <dbReference type="ARBA" id="ARBA00004141"/>
    </source>
</evidence>
<feature type="transmembrane region" description="Helical" evidence="7">
    <location>
        <begin position="6"/>
        <end position="27"/>
    </location>
</feature>
<dbReference type="InterPro" id="IPR006153">
    <property type="entry name" value="Cation/H_exchanger_TM"/>
</dbReference>
<dbReference type="EMBL" id="JAZHFV010000003">
    <property type="protein sequence ID" value="MEX4008121.1"/>
    <property type="molecule type" value="Genomic_DNA"/>
</dbReference>
<evidence type="ECO:0000256" key="3">
    <source>
        <dbReference type="ARBA" id="ARBA00022448"/>
    </source>
</evidence>
<feature type="transmembrane region" description="Helical" evidence="7">
    <location>
        <begin position="334"/>
        <end position="354"/>
    </location>
</feature>
<feature type="transmembrane region" description="Helical" evidence="7">
    <location>
        <begin position="360"/>
        <end position="379"/>
    </location>
</feature>
<dbReference type="Gene3D" id="1.20.1530.20">
    <property type="match status" value="1"/>
</dbReference>
<evidence type="ECO:0000256" key="6">
    <source>
        <dbReference type="ARBA" id="ARBA00023136"/>
    </source>
</evidence>
<comment type="similarity">
    <text evidence="2">Belongs to the monovalent cation:proton antiporter 2 (CPA2) transporter (TC 2.A.37) family.</text>
</comment>
<accession>A0ABV3WTW4</accession>
<evidence type="ECO:0000256" key="2">
    <source>
        <dbReference type="ARBA" id="ARBA00005551"/>
    </source>
</evidence>
<feature type="transmembrane region" description="Helical" evidence="7">
    <location>
        <begin position="275"/>
        <end position="294"/>
    </location>
</feature>
<sequence>MTMEYSAFGEIALLLAVAAAVGLVGVLLRQPLIVSFIAVGLAAGPSAFDLVRSHAEIELLAELGVAVLLFLVGIKLDVKLIRSLGVVSLTTGLGQVVFTSVIGFAIGLALGYSPTDSLYIAVALTFSSTIIIVKLLSDKREIDSLHGQVALGFLIVQDLVVVLAMIVLSAVGVGTASGGEAGGVGAILRVVASGVVLVAFVLVFVRFIADPLTERMASAPELLICYAIALAACFAAIGEAAGFGKELGGLLAGVALASTRFRDAIGARLAPLRDFLLLFFFIALGTGLDIGQLGSDLPAAFLFSLFVLVGNPLVVLAIMGAMGFRKRTGFLDGLTVAQISEFSLIFIAMGVSLGHLDASILGLVTLIGIVTIALSTYMITYSHRLYALCEPLLWPFERRTSHREQAADSTTGTRYDVILFGLGRFGTAIGARLAATGAKVLGIDFNPQAVRQARALGMDAEFGDASDAEFLASLPLEHTGIVVSSTPAHETGVTHDDARLQLVGALRASGYGGRIALTSHKAQEVPALIAAGADLVLEPFQDAADQAVERLVQHLPTAEA</sequence>
<evidence type="ECO:0000256" key="4">
    <source>
        <dbReference type="ARBA" id="ARBA00022692"/>
    </source>
</evidence>
<evidence type="ECO:0000259" key="8">
    <source>
        <dbReference type="Pfam" id="PF00999"/>
    </source>
</evidence>
<feature type="transmembrane region" description="Helical" evidence="7">
    <location>
        <begin position="118"/>
        <end position="137"/>
    </location>
</feature>
<comment type="caution">
    <text evidence="10">The sequence shown here is derived from an EMBL/GenBank/DDBJ whole genome shotgun (WGS) entry which is preliminary data.</text>
</comment>
<feature type="transmembrane region" description="Helical" evidence="7">
    <location>
        <begin position="221"/>
        <end position="241"/>
    </location>
</feature>
<keyword evidence="6 7" id="KW-0472">Membrane</keyword>
<evidence type="ECO:0000256" key="7">
    <source>
        <dbReference type="SAM" id="Phobius"/>
    </source>
</evidence>
<dbReference type="PANTHER" id="PTHR42751:SF3">
    <property type="entry name" value="SODIUM_GLUTAMATE SYMPORTER"/>
    <property type="match status" value="1"/>
</dbReference>
<dbReference type="Pfam" id="PF02254">
    <property type="entry name" value="TrkA_N"/>
    <property type="match status" value="1"/>
</dbReference>
<feature type="transmembrane region" description="Helical" evidence="7">
    <location>
        <begin position="86"/>
        <end position="112"/>
    </location>
</feature>
<gene>
    <name evidence="10" type="ORF">V1479_12455</name>
</gene>
<dbReference type="Pfam" id="PF00999">
    <property type="entry name" value="Na_H_Exchanger"/>
    <property type="match status" value="1"/>
</dbReference>
<feature type="transmembrane region" description="Helical" evidence="7">
    <location>
        <begin position="149"/>
        <end position="174"/>
    </location>
</feature>
<feature type="transmembrane region" description="Helical" evidence="7">
    <location>
        <begin position="57"/>
        <end position="74"/>
    </location>
</feature>
<feature type="transmembrane region" description="Helical" evidence="7">
    <location>
        <begin position="32"/>
        <end position="51"/>
    </location>
</feature>
<feature type="transmembrane region" description="Helical" evidence="7">
    <location>
        <begin position="186"/>
        <end position="209"/>
    </location>
</feature>
<reference evidence="10 11" key="1">
    <citation type="submission" date="2024-01" db="EMBL/GenBank/DDBJ databases">
        <title>New evidence supports the origin of RcGTA from prophage.</title>
        <authorList>
            <person name="Xu Y."/>
            <person name="Liu B."/>
            <person name="Chen F."/>
        </authorList>
    </citation>
    <scope>NUCLEOTIDE SEQUENCE [LARGE SCALE GENOMIC DNA]</scope>
    <source>
        <strain evidence="10 11">CBW1107-2</strain>
    </source>
</reference>
<organism evidence="10 11">
    <name type="scientific">Neoaquamicrobium sediminum</name>
    <dbReference type="NCBI Taxonomy" id="1849104"/>
    <lineage>
        <taxon>Bacteria</taxon>
        <taxon>Pseudomonadati</taxon>
        <taxon>Pseudomonadota</taxon>
        <taxon>Alphaproteobacteria</taxon>
        <taxon>Hyphomicrobiales</taxon>
        <taxon>Phyllobacteriaceae</taxon>
        <taxon>Neoaquamicrobium</taxon>
    </lineage>
</organism>
<keyword evidence="11" id="KW-1185">Reference proteome</keyword>
<evidence type="ECO:0000313" key="11">
    <source>
        <dbReference type="Proteomes" id="UP001559025"/>
    </source>
</evidence>
<dbReference type="PANTHER" id="PTHR42751">
    <property type="entry name" value="SODIUM/HYDROGEN EXCHANGER FAMILY/TRKA DOMAIN PROTEIN"/>
    <property type="match status" value="1"/>
</dbReference>
<dbReference type="RefSeq" id="WP_368803164.1">
    <property type="nucleotide sequence ID" value="NZ_JAZHFV010000003.1"/>
</dbReference>
<keyword evidence="5 7" id="KW-1133">Transmembrane helix</keyword>
<feature type="transmembrane region" description="Helical" evidence="7">
    <location>
        <begin position="300"/>
        <end position="322"/>
    </location>
</feature>
<dbReference type="InterPro" id="IPR038770">
    <property type="entry name" value="Na+/solute_symporter_sf"/>
</dbReference>
<feature type="domain" description="Cation/H+ exchanger transmembrane" evidence="8">
    <location>
        <begin position="18"/>
        <end position="377"/>
    </location>
</feature>
<evidence type="ECO:0000313" key="10">
    <source>
        <dbReference type="EMBL" id="MEX4008121.1"/>
    </source>
</evidence>
<evidence type="ECO:0000259" key="9">
    <source>
        <dbReference type="Pfam" id="PF02254"/>
    </source>
</evidence>
<name>A0ABV3WTW4_9HYPH</name>